<comment type="caution">
    <text evidence="1">The sequence shown here is derived from an EMBL/GenBank/DDBJ whole genome shotgun (WGS) entry which is preliminary data.</text>
</comment>
<protein>
    <submittedName>
        <fullName evidence="1">Uncharacterized protein</fullName>
    </submittedName>
</protein>
<proteinExistence type="predicted"/>
<evidence type="ECO:0000313" key="2">
    <source>
        <dbReference type="Proteomes" id="UP000193411"/>
    </source>
</evidence>
<name>A0A1Y2HQ34_9FUNG</name>
<dbReference type="Proteomes" id="UP000193411">
    <property type="component" value="Unassembled WGS sequence"/>
</dbReference>
<keyword evidence="2" id="KW-1185">Reference proteome</keyword>
<accession>A0A1Y2HQ34</accession>
<dbReference type="AlphaFoldDB" id="A0A1Y2HQ34"/>
<sequence length="198" mass="21642">MASCPQPMSSPAAKSASAALPRWPRPSTLLFAAGASPHYLSIDAIFTIVHDQHAFTNRFSQFHGWRRPKLAAGVATPDRAAVSVEAATPRDSFSTSLFWILNMHHGGSSRGLHSFLRYSFSCCDCILARLSIIQSVWLASAQPDDAAMIRFCCAMVLVLTAPRPRLSPICVSMFCAPMDFFAHGLLRDWNSCCVLVVP</sequence>
<dbReference type="EMBL" id="MCFL01000020">
    <property type="protein sequence ID" value="ORZ35911.1"/>
    <property type="molecule type" value="Genomic_DNA"/>
</dbReference>
<organism evidence="1 2">
    <name type="scientific">Catenaria anguillulae PL171</name>
    <dbReference type="NCBI Taxonomy" id="765915"/>
    <lineage>
        <taxon>Eukaryota</taxon>
        <taxon>Fungi</taxon>
        <taxon>Fungi incertae sedis</taxon>
        <taxon>Blastocladiomycota</taxon>
        <taxon>Blastocladiomycetes</taxon>
        <taxon>Blastocladiales</taxon>
        <taxon>Catenariaceae</taxon>
        <taxon>Catenaria</taxon>
    </lineage>
</organism>
<evidence type="ECO:0000313" key="1">
    <source>
        <dbReference type="EMBL" id="ORZ35911.1"/>
    </source>
</evidence>
<reference evidence="1 2" key="1">
    <citation type="submission" date="2016-07" db="EMBL/GenBank/DDBJ databases">
        <title>Pervasive Adenine N6-methylation of Active Genes in Fungi.</title>
        <authorList>
            <consortium name="DOE Joint Genome Institute"/>
            <person name="Mondo S.J."/>
            <person name="Dannebaum R.O."/>
            <person name="Kuo R.C."/>
            <person name="Labutti K."/>
            <person name="Haridas S."/>
            <person name="Kuo A."/>
            <person name="Salamov A."/>
            <person name="Ahrendt S.R."/>
            <person name="Lipzen A."/>
            <person name="Sullivan W."/>
            <person name="Andreopoulos W.B."/>
            <person name="Clum A."/>
            <person name="Lindquist E."/>
            <person name="Daum C."/>
            <person name="Ramamoorthy G.K."/>
            <person name="Gryganskyi A."/>
            <person name="Culley D."/>
            <person name="Magnuson J.K."/>
            <person name="James T.Y."/>
            <person name="O'Malley M.A."/>
            <person name="Stajich J.E."/>
            <person name="Spatafora J.W."/>
            <person name="Visel A."/>
            <person name="Grigoriev I.V."/>
        </authorList>
    </citation>
    <scope>NUCLEOTIDE SEQUENCE [LARGE SCALE GENOMIC DNA]</scope>
    <source>
        <strain evidence="1 2">PL171</strain>
    </source>
</reference>
<gene>
    <name evidence="1" type="ORF">BCR44DRAFT_256781</name>
</gene>